<gene>
    <name evidence="1" type="ORF">VN97_g1644</name>
</gene>
<name>A0AAI9TR70_PENTH</name>
<reference evidence="1" key="1">
    <citation type="submission" date="2015-06" db="EMBL/GenBank/DDBJ databases">
        <authorList>
            <person name="Nguyen H."/>
        </authorList>
    </citation>
    <scope>NUCLEOTIDE SEQUENCE</scope>
    <source>
        <strain evidence="1">DAOM 180753</strain>
    </source>
</reference>
<protein>
    <submittedName>
        <fullName evidence="1">Uncharacterized protein</fullName>
    </submittedName>
</protein>
<evidence type="ECO:0000313" key="1">
    <source>
        <dbReference type="EMBL" id="KAJ9491602.1"/>
    </source>
</evidence>
<reference evidence="1" key="2">
    <citation type="journal article" date="2016" name="Fungal Biol.">
        <title>Ochratoxin A production by Penicillium thymicola.</title>
        <authorList>
            <person name="Nguyen H.D.T."/>
            <person name="McMullin D.R."/>
            <person name="Ponomareva E."/>
            <person name="Riley R."/>
            <person name="Pomraning K.R."/>
            <person name="Baker S.E."/>
            <person name="Seifert K.A."/>
        </authorList>
    </citation>
    <scope>NUCLEOTIDE SEQUENCE</scope>
    <source>
        <strain evidence="1">DAOM 180753</strain>
    </source>
</reference>
<dbReference type="AlphaFoldDB" id="A0AAI9TR70"/>
<accession>A0AAI9TR70</accession>
<organism evidence="1 2">
    <name type="scientific">Penicillium thymicola</name>
    <dbReference type="NCBI Taxonomy" id="293382"/>
    <lineage>
        <taxon>Eukaryota</taxon>
        <taxon>Fungi</taxon>
        <taxon>Dikarya</taxon>
        <taxon>Ascomycota</taxon>
        <taxon>Pezizomycotina</taxon>
        <taxon>Eurotiomycetes</taxon>
        <taxon>Eurotiomycetidae</taxon>
        <taxon>Eurotiales</taxon>
        <taxon>Aspergillaceae</taxon>
        <taxon>Penicillium</taxon>
    </lineage>
</organism>
<comment type="caution">
    <text evidence="1">The sequence shown here is derived from an EMBL/GenBank/DDBJ whole genome shotgun (WGS) entry which is preliminary data.</text>
</comment>
<sequence>MERTSHIGTFSLALRSVQRIFLNRNRIQTVMFEEADVDPASVLLPGNAPSGSHRPAVPYPTRAQLTARAKKQPEWDQRNAIVLMYMGSTLDITMSDYLHGGKTAAQIYQDLRLFCEAKSFYSMNNKAIKWATWKYKTGMKPVDFVTK</sequence>
<proteinExistence type="predicted"/>
<evidence type="ECO:0000313" key="2">
    <source>
        <dbReference type="Proteomes" id="UP001227192"/>
    </source>
</evidence>
<keyword evidence="2" id="KW-1185">Reference proteome</keyword>
<dbReference type="EMBL" id="LACB01000028">
    <property type="protein sequence ID" value="KAJ9491602.1"/>
    <property type="molecule type" value="Genomic_DNA"/>
</dbReference>
<dbReference type="Proteomes" id="UP001227192">
    <property type="component" value="Unassembled WGS sequence"/>
</dbReference>